<dbReference type="PANTHER" id="PTHR10984:SF81">
    <property type="entry name" value="ER-DERIVED VESICLES PROTEIN ERV41"/>
    <property type="match status" value="1"/>
</dbReference>
<dbReference type="GO" id="GO:0006890">
    <property type="term" value="P:retrograde vesicle-mediated transport, Golgi to endoplasmic reticulum"/>
    <property type="evidence" value="ECO:0007669"/>
    <property type="project" value="TreeGrafter"/>
</dbReference>
<keyword evidence="5" id="KW-0333">Golgi apparatus</keyword>
<evidence type="ECO:0000256" key="4">
    <source>
        <dbReference type="ARBA" id="ARBA00023136"/>
    </source>
</evidence>
<dbReference type="STRING" id="2163413.A0A4P6XJE1"/>
<keyword evidence="5" id="KW-0931">ER-Golgi transport</keyword>
<comment type="function">
    <text evidence="5">Plays a role in transport between endoplasmic reticulum and Golgi.</text>
</comment>
<reference evidence="9" key="1">
    <citation type="submission" date="2019-03" db="EMBL/GenBank/DDBJ databases">
        <title>Snf2 controls pulcherriminic acid biosynthesis and connects pigmentation and antifungal activity of the yeast Metschnikowia pulcherrima.</title>
        <authorList>
            <person name="Gore-Lloyd D."/>
            <person name="Sumann I."/>
            <person name="Brachmann A.O."/>
            <person name="Schneeberger K."/>
            <person name="Ortiz-Merino R.A."/>
            <person name="Moreno-Beltran M."/>
            <person name="Schlaefli M."/>
            <person name="Kirner P."/>
            <person name="Santos Kron A."/>
            <person name="Wolfe K.H."/>
            <person name="Piel J."/>
            <person name="Ahrens C.H."/>
            <person name="Henk D."/>
            <person name="Freimoser F.M."/>
        </authorList>
    </citation>
    <scope>NUCLEOTIDE SEQUENCE [LARGE SCALE GENOMIC DNA]</scope>
    <source>
        <strain evidence="9">APC 1.2</strain>
    </source>
</reference>
<proteinExistence type="inferred from homology"/>
<accession>A0A4P6XJE1</accession>
<evidence type="ECO:0000256" key="1">
    <source>
        <dbReference type="ARBA" id="ARBA00004370"/>
    </source>
</evidence>
<dbReference type="Pfam" id="PF07970">
    <property type="entry name" value="COPIIcoated_ERV"/>
    <property type="match status" value="1"/>
</dbReference>
<dbReference type="GO" id="GO:0000139">
    <property type="term" value="C:Golgi membrane"/>
    <property type="evidence" value="ECO:0007669"/>
    <property type="project" value="UniProtKB-SubCell"/>
</dbReference>
<evidence type="ECO:0000313" key="8">
    <source>
        <dbReference type="EMBL" id="QBM87300.1"/>
    </source>
</evidence>
<keyword evidence="9" id="KW-1185">Reference proteome</keyword>
<organism evidence="8 9">
    <name type="scientific">Metschnikowia aff. pulcherrima</name>
    <dbReference type="NCBI Taxonomy" id="2163413"/>
    <lineage>
        <taxon>Eukaryota</taxon>
        <taxon>Fungi</taxon>
        <taxon>Dikarya</taxon>
        <taxon>Ascomycota</taxon>
        <taxon>Saccharomycotina</taxon>
        <taxon>Pichiomycetes</taxon>
        <taxon>Metschnikowiaceae</taxon>
        <taxon>Metschnikowia</taxon>
    </lineage>
</organism>
<dbReference type="Pfam" id="PF13850">
    <property type="entry name" value="ERGIC_N"/>
    <property type="match status" value="1"/>
</dbReference>
<feature type="domain" description="Endoplasmic reticulum vesicle transporter C-terminal" evidence="6">
    <location>
        <begin position="181"/>
        <end position="337"/>
    </location>
</feature>
<feature type="transmembrane region" description="Helical" evidence="5">
    <location>
        <begin position="316"/>
        <end position="340"/>
    </location>
</feature>
<keyword evidence="5" id="KW-0256">Endoplasmic reticulum</keyword>
<evidence type="ECO:0000259" key="7">
    <source>
        <dbReference type="Pfam" id="PF13850"/>
    </source>
</evidence>
<name>A0A4P6XJE1_9ASCO</name>
<dbReference type="InterPro" id="IPR045888">
    <property type="entry name" value="Erv"/>
</dbReference>
<gene>
    <name evidence="8" type="primary">MPUL0B05020</name>
    <name evidence="8" type="ORF">METSCH_B05020</name>
</gene>
<dbReference type="GO" id="GO:0030134">
    <property type="term" value="C:COPII-coated ER to Golgi transport vesicle"/>
    <property type="evidence" value="ECO:0007669"/>
    <property type="project" value="TreeGrafter"/>
</dbReference>
<evidence type="ECO:0000259" key="6">
    <source>
        <dbReference type="Pfam" id="PF07970"/>
    </source>
</evidence>
<keyword evidence="5" id="KW-0813">Transport</keyword>
<comment type="similarity">
    <text evidence="5">Belongs to the ERGIC family.</text>
</comment>
<dbReference type="InterPro" id="IPR012936">
    <property type="entry name" value="Erv_C"/>
</dbReference>
<protein>
    <recommendedName>
        <fullName evidence="5">Endoplasmic reticulum-Golgi intermediate compartment protein</fullName>
    </recommendedName>
</protein>
<dbReference type="EMBL" id="CP034457">
    <property type="protein sequence ID" value="QBM87300.1"/>
    <property type="molecule type" value="Genomic_DNA"/>
</dbReference>
<sequence length="378" mass="43230">MWSLILHARSTWHVHHTKSYGTLFKHTTRQMDSFSKQVKVFDAFPKVAPEASVRSQRGGLSTMLTVLCMLLIIWVQIGGFLGGYVDRRFAVDKVIRLSLDINIDVVVAMPCQFLTTNVMDITSDTYMAGEVLNFQGVGFNVPPMFSVNSENNDHDTPELDEIMQETLRAEYSIAGARANEDAPACHIFGTIPVNYVKGEFFITAKGLTFRDRLFVQTSLYNFSHVIYEYSYGDFYPFINNPLDFTAKITEGNLQQYKYFAKVVPTVYEKLGILIDTYQYSLTEIHHVLKPEDMQPPGLYFAYSFEPIKLTIREKRILFIAFVAKLATILSGLLVAAGYLFRLYEKVLRILFGKKYTERNTEKKEGGLLDRAKPINKEF</sequence>
<dbReference type="GO" id="GO:0006888">
    <property type="term" value="P:endoplasmic reticulum to Golgi vesicle-mediated transport"/>
    <property type="evidence" value="ECO:0007669"/>
    <property type="project" value="UniProtKB-UniRule"/>
</dbReference>
<evidence type="ECO:0000256" key="2">
    <source>
        <dbReference type="ARBA" id="ARBA00022692"/>
    </source>
</evidence>
<feature type="domain" description="Endoplasmic reticulum vesicle transporter N-terminal" evidence="7">
    <location>
        <begin position="38"/>
        <end position="125"/>
    </location>
</feature>
<evidence type="ECO:0000256" key="5">
    <source>
        <dbReference type="RuleBase" id="RU369013"/>
    </source>
</evidence>
<keyword evidence="3 5" id="KW-1133">Transmembrane helix</keyword>
<comment type="subcellular location">
    <subcellularLocation>
        <location evidence="5">Endoplasmic reticulum membrane</location>
        <topology evidence="5">Multi-pass membrane protein</topology>
    </subcellularLocation>
    <subcellularLocation>
        <location evidence="5">Endoplasmic reticulum-Golgi intermediate compartment membrane</location>
        <topology evidence="5">Multi-pass membrane protein</topology>
    </subcellularLocation>
    <subcellularLocation>
        <location evidence="5">Golgi apparatus membrane</location>
        <topology evidence="5">Multi-pass membrane protein</topology>
    </subcellularLocation>
    <subcellularLocation>
        <location evidence="1">Membrane</location>
    </subcellularLocation>
</comment>
<dbReference type="Proteomes" id="UP000292447">
    <property type="component" value="Chromosome II"/>
</dbReference>
<evidence type="ECO:0000313" key="9">
    <source>
        <dbReference type="Proteomes" id="UP000292447"/>
    </source>
</evidence>
<evidence type="ECO:0000256" key="3">
    <source>
        <dbReference type="ARBA" id="ARBA00022989"/>
    </source>
</evidence>
<keyword evidence="4 5" id="KW-0472">Membrane</keyword>
<dbReference type="GO" id="GO:0033116">
    <property type="term" value="C:endoplasmic reticulum-Golgi intermediate compartment membrane"/>
    <property type="evidence" value="ECO:0007669"/>
    <property type="project" value="UniProtKB-SubCell"/>
</dbReference>
<feature type="transmembrane region" description="Helical" evidence="5">
    <location>
        <begin position="63"/>
        <end position="85"/>
    </location>
</feature>
<dbReference type="GO" id="GO:0005789">
    <property type="term" value="C:endoplasmic reticulum membrane"/>
    <property type="evidence" value="ECO:0007669"/>
    <property type="project" value="UniProtKB-SubCell"/>
</dbReference>
<keyword evidence="2 5" id="KW-0812">Transmembrane</keyword>
<dbReference type="PANTHER" id="PTHR10984">
    <property type="entry name" value="ENDOPLASMIC RETICULUM-GOLGI INTERMEDIATE COMPARTMENT PROTEIN"/>
    <property type="match status" value="1"/>
</dbReference>
<dbReference type="AlphaFoldDB" id="A0A4P6XJE1"/>
<dbReference type="InterPro" id="IPR039542">
    <property type="entry name" value="Erv_N"/>
</dbReference>